<feature type="domain" description="DUF2059" evidence="3">
    <location>
        <begin position="109"/>
        <end position="148"/>
    </location>
</feature>
<dbReference type="Proteomes" id="UP000461670">
    <property type="component" value="Unassembled WGS sequence"/>
</dbReference>
<sequence>MKKHLLTGLVAASLLATAGLAQAQSKQELIQQVIQIQQASIESLARSIVEEPAVQISQISQQILQTQVPEAKRETVAKGVSAEIQKYVNEATPLVRDRALKLAPTTIGPLLDTNFNEDELKQLIAWLQSPVNKKYGDIAGEMQNALLEKVVADSRGQVDPKIAAMEQNVGKLLGVRPGNGAAPAAGGAAQPAAPAKK</sequence>
<feature type="signal peptide" evidence="2">
    <location>
        <begin position="1"/>
        <end position="23"/>
    </location>
</feature>
<dbReference type="AlphaFoldDB" id="A0A7V8JP91"/>
<evidence type="ECO:0000313" key="4">
    <source>
        <dbReference type="EMBL" id="KAF1019627.1"/>
    </source>
</evidence>
<name>A0A7V8JP91_9BURK</name>
<gene>
    <name evidence="4" type="ORF">GAK30_03024</name>
</gene>
<keyword evidence="2" id="KW-0732">Signal</keyword>
<organism evidence="4 5">
    <name type="scientific">Paracidovorax wautersii</name>
    <dbReference type="NCBI Taxonomy" id="1177982"/>
    <lineage>
        <taxon>Bacteria</taxon>
        <taxon>Pseudomonadati</taxon>
        <taxon>Pseudomonadota</taxon>
        <taxon>Betaproteobacteria</taxon>
        <taxon>Burkholderiales</taxon>
        <taxon>Comamonadaceae</taxon>
        <taxon>Paracidovorax</taxon>
    </lineage>
</organism>
<protein>
    <recommendedName>
        <fullName evidence="3">DUF2059 domain-containing protein</fullName>
    </recommendedName>
</protein>
<dbReference type="InterPro" id="IPR018637">
    <property type="entry name" value="DUF2059"/>
</dbReference>
<feature type="compositionally biased region" description="Low complexity" evidence="1">
    <location>
        <begin position="178"/>
        <end position="197"/>
    </location>
</feature>
<dbReference type="Pfam" id="PF09832">
    <property type="entry name" value="DUF2059"/>
    <property type="match status" value="1"/>
</dbReference>
<evidence type="ECO:0000313" key="5">
    <source>
        <dbReference type="Proteomes" id="UP000461670"/>
    </source>
</evidence>
<proteinExistence type="predicted"/>
<accession>A0A7V8JP91</accession>
<comment type="caution">
    <text evidence="4">The sequence shown here is derived from an EMBL/GenBank/DDBJ whole genome shotgun (WGS) entry which is preliminary data.</text>
</comment>
<evidence type="ECO:0000256" key="2">
    <source>
        <dbReference type="SAM" id="SignalP"/>
    </source>
</evidence>
<reference evidence="5" key="1">
    <citation type="journal article" date="2020" name="MBio">
        <title>Horizontal gene transfer to a defensive symbiont with a reduced genome amongst a multipartite beetle microbiome.</title>
        <authorList>
            <person name="Waterworth S.C."/>
            <person name="Florez L.V."/>
            <person name="Rees E.R."/>
            <person name="Hertweck C."/>
            <person name="Kaltenpoth M."/>
            <person name="Kwan J.C."/>
        </authorList>
    </citation>
    <scope>NUCLEOTIDE SEQUENCE [LARGE SCALE GENOMIC DNA]</scope>
</reference>
<feature type="region of interest" description="Disordered" evidence="1">
    <location>
        <begin position="176"/>
        <end position="197"/>
    </location>
</feature>
<feature type="chain" id="PRO_5031355028" description="DUF2059 domain-containing protein" evidence="2">
    <location>
        <begin position="24"/>
        <end position="197"/>
    </location>
</feature>
<evidence type="ECO:0000256" key="1">
    <source>
        <dbReference type="SAM" id="MobiDB-lite"/>
    </source>
</evidence>
<evidence type="ECO:0000259" key="3">
    <source>
        <dbReference type="Pfam" id="PF09832"/>
    </source>
</evidence>
<dbReference type="EMBL" id="WNDQ01000051">
    <property type="protein sequence ID" value="KAF1019627.1"/>
    <property type="molecule type" value="Genomic_DNA"/>
</dbReference>